<organism evidence="2 3">
    <name type="scientific">Diceros bicornis minor</name>
    <name type="common">South-central black rhinoceros</name>
    <dbReference type="NCBI Taxonomy" id="77932"/>
    <lineage>
        <taxon>Eukaryota</taxon>
        <taxon>Metazoa</taxon>
        <taxon>Chordata</taxon>
        <taxon>Craniata</taxon>
        <taxon>Vertebrata</taxon>
        <taxon>Euteleostomi</taxon>
        <taxon>Mammalia</taxon>
        <taxon>Eutheria</taxon>
        <taxon>Laurasiatheria</taxon>
        <taxon>Perissodactyla</taxon>
        <taxon>Rhinocerotidae</taxon>
        <taxon>Diceros</taxon>
    </lineage>
</organism>
<proteinExistence type="predicted"/>
<dbReference type="AlphaFoldDB" id="A0A7J7FNM0"/>
<feature type="compositionally biased region" description="Polar residues" evidence="1">
    <location>
        <begin position="711"/>
        <end position="722"/>
    </location>
</feature>
<feature type="compositionally biased region" description="Basic residues" evidence="1">
    <location>
        <begin position="468"/>
        <end position="491"/>
    </location>
</feature>
<feature type="compositionally biased region" description="Basic and acidic residues" evidence="1">
    <location>
        <begin position="17"/>
        <end position="30"/>
    </location>
</feature>
<dbReference type="Proteomes" id="UP000551758">
    <property type="component" value="Unassembled WGS sequence"/>
</dbReference>
<feature type="region of interest" description="Disordered" evidence="1">
    <location>
        <begin position="274"/>
        <end position="411"/>
    </location>
</feature>
<feature type="compositionally biased region" description="Low complexity" evidence="1">
    <location>
        <begin position="63"/>
        <end position="75"/>
    </location>
</feature>
<protein>
    <recommendedName>
        <fullName evidence="4">BCL2 interacting protein 5</fullName>
    </recommendedName>
</protein>
<feature type="compositionally biased region" description="Basic and acidic residues" evidence="1">
    <location>
        <begin position="120"/>
        <end position="129"/>
    </location>
</feature>
<keyword evidence="3" id="KW-1185">Reference proteome</keyword>
<evidence type="ECO:0000313" key="3">
    <source>
        <dbReference type="Proteomes" id="UP000551758"/>
    </source>
</evidence>
<dbReference type="Pfam" id="PF15661">
    <property type="entry name" value="CF222"/>
    <property type="match status" value="3"/>
</dbReference>
<comment type="caution">
    <text evidence="2">The sequence shown here is derived from an EMBL/GenBank/DDBJ whole genome shotgun (WGS) entry which is preliminary data.</text>
</comment>
<evidence type="ECO:0008006" key="4">
    <source>
        <dbReference type="Google" id="ProtNLM"/>
    </source>
</evidence>
<feature type="compositionally biased region" description="Basic and acidic residues" evidence="1">
    <location>
        <begin position="449"/>
        <end position="458"/>
    </location>
</feature>
<evidence type="ECO:0000313" key="2">
    <source>
        <dbReference type="EMBL" id="KAF5929652.1"/>
    </source>
</evidence>
<feature type="region of interest" description="Disordered" evidence="1">
    <location>
        <begin position="1"/>
        <end position="107"/>
    </location>
</feature>
<feature type="compositionally biased region" description="Basic and acidic residues" evidence="1">
    <location>
        <begin position="171"/>
        <end position="185"/>
    </location>
</feature>
<dbReference type="PANTHER" id="PTHR22435:SF0">
    <property type="entry name" value="PROTEIN BNIP5"/>
    <property type="match status" value="1"/>
</dbReference>
<evidence type="ECO:0000256" key="1">
    <source>
        <dbReference type="SAM" id="MobiDB-lite"/>
    </source>
</evidence>
<feature type="compositionally biased region" description="Basic residues" evidence="1">
    <location>
        <begin position="1"/>
        <end position="16"/>
    </location>
</feature>
<reference evidence="2 3" key="1">
    <citation type="journal article" date="2020" name="Mol. Biol. Evol.">
        <title>Interspecific Gene Flow and the Evolution of Specialization in Black and White Rhinoceros.</title>
        <authorList>
            <person name="Moodley Y."/>
            <person name="Westbury M.V."/>
            <person name="Russo I.M."/>
            <person name="Gopalakrishnan S."/>
            <person name="Rakotoarivelo A."/>
            <person name="Olsen R.A."/>
            <person name="Prost S."/>
            <person name="Tunstall T."/>
            <person name="Ryder O.A."/>
            <person name="Dalen L."/>
            <person name="Bruford M.W."/>
        </authorList>
    </citation>
    <scope>NUCLEOTIDE SEQUENCE [LARGE SCALE GENOMIC DNA]</scope>
    <source>
        <strain evidence="2">SBR-YM</strain>
        <tissue evidence="2">Skin</tissue>
    </source>
</reference>
<sequence length="722" mass="79084">MERPRGPRRPQSGRRARSLDRSQNPRKDSESWDCQCLSLSTTPSRRALRRAVSDGPGRPESPAQAAETQGTTAAALGREETKEFLPTEQRPLQDAKKDKAQRGAQQGWLKTLLNFFLRTGPEEPKEKASRRAKGKEGLSQPAEAPEAPGEPASRKKAHDKKASRKKHGHKQRGEETKGAQDREVAGQEAGLPGTAAASRSEEADLGPARRGGGDSALHQALPIEGEGAGLSEVFAHVTGHQREEELTELDQDATIQMIVEFLKKVGDQWEEEQLQAPPLKVAPQNPAPAFRRKSQEKKSGLKRSFSVKKHVSEEPKRAGAVDVSSPESRLPRRPSFLHLCVGGQRPSSSSSLGLEEPEVQEALSTDVAGPSPFELSTPGSWAPEEDLQLDRASESRQYPLLSSEAPWDTSGLTPLLAEGKLNQRLAVTRPDLPLREFTQKIIALLHHAEEQEREKEPEAAVENLAPACRKKSQEKKSNLRRSHRAFSKKHGFKEAKRGGAASATSPESRPLRRPSFQPLCVGGQRPPISSSLVRTWIPRCACGLETGARHAHTNSLLPPDLEALEFQESSPAEGGPVGSSEAPSQARSHKPEGGPQPDGACESKELIIQKLVALLQEADGQLGEQIRRHPEFKRCFYKLSDSSLRKLVATLSSREAHSTEPHRNLVERSYQFAFGLADKFAGNNSHAVLSLVGLHYSRHSYPQFPHGEAPQNITSPEIQSPD</sequence>
<feature type="region of interest" description="Disordered" evidence="1">
    <location>
        <begin position="119"/>
        <end position="224"/>
    </location>
</feature>
<accession>A0A7J7FNM0</accession>
<dbReference type="EMBL" id="JACDTQ010000017">
    <property type="protein sequence ID" value="KAF5929652.1"/>
    <property type="molecule type" value="Genomic_DNA"/>
</dbReference>
<feature type="region of interest" description="Disordered" evidence="1">
    <location>
        <begin position="703"/>
        <end position="722"/>
    </location>
</feature>
<feature type="compositionally biased region" description="Low complexity" evidence="1">
    <location>
        <begin position="141"/>
        <end position="151"/>
    </location>
</feature>
<feature type="compositionally biased region" description="Basic and acidic residues" evidence="1">
    <location>
        <begin position="310"/>
        <end position="319"/>
    </location>
</feature>
<feature type="compositionally biased region" description="Basic residues" evidence="1">
    <location>
        <begin position="154"/>
        <end position="170"/>
    </location>
</feature>
<dbReference type="InterPro" id="IPR031362">
    <property type="entry name" value="BNIP5"/>
</dbReference>
<gene>
    <name evidence="2" type="ORF">HPG69_002374</name>
</gene>
<feature type="region of interest" description="Disordered" evidence="1">
    <location>
        <begin position="449"/>
        <end position="524"/>
    </location>
</feature>
<feature type="compositionally biased region" description="Basic and acidic residues" evidence="1">
    <location>
        <begin position="77"/>
        <end position="101"/>
    </location>
</feature>
<feature type="region of interest" description="Disordered" evidence="1">
    <location>
        <begin position="567"/>
        <end position="600"/>
    </location>
</feature>
<name>A0A7J7FNM0_DICBM</name>
<dbReference type="PANTHER" id="PTHR22435">
    <property type="entry name" value="CHROMOSOME 6 OPEN READING FRAME 222"/>
    <property type="match status" value="1"/>
</dbReference>